<accession>A0A8B2NSL7</accession>
<reference evidence="1 2" key="1">
    <citation type="submission" date="2018-05" db="EMBL/GenBank/DDBJ databases">
        <title>Acuticoccus sediminis sp. nov., isolated from deep-sea sediment of Indian Ocean.</title>
        <authorList>
            <person name="Liu X."/>
            <person name="Lai Q."/>
            <person name="Du Y."/>
            <person name="Sun F."/>
            <person name="Zhang X."/>
            <person name="Wang S."/>
            <person name="Shao Z."/>
        </authorList>
    </citation>
    <scope>NUCLEOTIDE SEQUENCE [LARGE SCALE GENOMIC DNA]</scope>
    <source>
        <strain evidence="1 2">PTG4-2</strain>
    </source>
</reference>
<evidence type="ECO:0000313" key="2">
    <source>
        <dbReference type="Proteomes" id="UP000249590"/>
    </source>
</evidence>
<name>A0A8B2NSL7_9HYPH</name>
<evidence type="ECO:0000313" key="1">
    <source>
        <dbReference type="EMBL" id="RAH98372.1"/>
    </source>
</evidence>
<organism evidence="1 2">
    <name type="scientific">Acuticoccus sediminis</name>
    <dbReference type="NCBI Taxonomy" id="2184697"/>
    <lineage>
        <taxon>Bacteria</taxon>
        <taxon>Pseudomonadati</taxon>
        <taxon>Pseudomonadota</taxon>
        <taxon>Alphaproteobacteria</taxon>
        <taxon>Hyphomicrobiales</taxon>
        <taxon>Amorphaceae</taxon>
        <taxon>Acuticoccus</taxon>
    </lineage>
</organism>
<dbReference type="OrthoDB" id="1115380at2"/>
<dbReference type="Proteomes" id="UP000249590">
    <property type="component" value="Unassembled WGS sequence"/>
</dbReference>
<proteinExistence type="predicted"/>
<sequence>MLKQTVATTAGRPVILMDSITKVEDGDAGAIVVSGSHGGTSSGEIALRVPLTCVVFNDAGVGKDRAGVAALAMLEERGVAGATVAHTTGRIGDAADMWENGIVSFVNPAAVGLGLRTGDRLKDAVARIGTVEA</sequence>
<protein>
    <submittedName>
        <fullName evidence="1">Uncharacterized protein</fullName>
    </submittedName>
</protein>
<gene>
    <name evidence="1" type="ORF">DLJ53_27125</name>
</gene>
<comment type="caution">
    <text evidence="1">The sequence shown here is derived from an EMBL/GenBank/DDBJ whole genome shotgun (WGS) entry which is preliminary data.</text>
</comment>
<dbReference type="AlphaFoldDB" id="A0A8B2NSL7"/>
<dbReference type="EMBL" id="QHHQ01000007">
    <property type="protein sequence ID" value="RAH98372.1"/>
    <property type="molecule type" value="Genomic_DNA"/>
</dbReference>
<keyword evidence="2" id="KW-1185">Reference proteome</keyword>
<dbReference type="RefSeq" id="WP_111351233.1">
    <property type="nucleotide sequence ID" value="NZ_QHHQ01000007.1"/>
</dbReference>